<sequence>MSSMDLVTPPYPFSTMVSPTYLITKTKPYQDHGPSSNYNEDLSPELKSCWSEKFAPMFDGFRFIETLLFHYFNWCNLDDIMWVIICLGKRKIGGFSSGKLRKMIIFAHWKRLYSTMLKKDPYFFQAFNLMPLLCKRSLSYLLFVFKDLHNNKFIGPFPPQISLQAYRLKGHTTPLCMHPLQLKFCASKKLLRPPGNEKPQWKPLFSPCWDATGASLWKLVKASKKAKKKKKKDFAALQGST</sequence>
<name>A0AA35ZTS2_LACSI</name>
<reference evidence="1" key="1">
    <citation type="submission" date="2023-04" db="EMBL/GenBank/DDBJ databases">
        <authorList>
            <person name="Vijverberg K."/>
            <person name="Xiong W."/>
            <person name="Schranz E."/>
        </authorList>
    </citation>
    <scope>NUCLEOTIDE SEQUENCE</scope>
</reference>
<evidence type="ECO:0000313" key="2">
    <source>
        <dbReference type="Proteomes" id="UP001177003"/>
    </source>
</evidence>
<accession>A0AA35ZTS2</accession>
<protein>
    <submittedName>
        <fullName evidence="1">Uncharacterized protein</fullName>
    </submittedName>
</protein>
<keyword evidence="2" id="KW-1185">Reference proteome</keyword>
<evidence type="ECO:0000313" key="1">
    <source>
        <dbReference type="EMBL" id="CAI9298611.1"/>
    </source>
</evidence>
<dbReference type="EMBL" id="OX465084">
    <property type="protein sequence ID" value="CAI9298611.1"/>
    <property type="molecule type" value="Genomic_DNA"/>
</dbReference>
<dbReference type="AlphaFoldDB" id="A0AA35ZTS2"/>
<organism evidence="1 2">
    <name type="scientific">Lactuca saligna</name>
    <name type="common">Willowleaf lettuce</name>
    <dbReference type="NCBI Taxonomy" id="75948"/>
    <lineage>
        <taxon>Eukaryota</taxon>
        <taxon>Viridiplantae</taxon>
        <taxon>Streptophyta</taxon>
        <taxon>Embryophyta</taxon>
        <taxon>Tracheophyta</taxon>
        <taxon>Spermatophyta</taxon>
        <taxon>Magnoliopsida</taxon>
        <taxon>eudicotyledons</taxon>
        <taxon>Gunneridae</taxon>
        <taxon>Pentapetalae</taxon>
        <taxon>asterids</taxon>
        <taxon>campanulids</taxon>
        <taxon>Asterales</taxon>
        <taxon>Asteraceae</taxon>
        <taxon>Cichorioideae</taxon>
        <taxon>Cichorieae</taxon>
        <taxon>Lactucinae</taxon>
        <taxon>Lactuca</taxon>
    </lineage>
</organism>
<gene>
    <name evidence="1" type="ORF">LSALG_LOCUS37367</name>
</gene>
<dbReference type="Proteomes" id="UP001177003">
    <property type="component" value="Chromosome 8"/>
</dbReference>
<proteinExistence type="predicted"/>